<accession>A0A498QMN4</accession>
<keyword evidence="5" id="KW-1185">Reference proteome</keyword>
<keyword evidence="2" id="KW-0812">Transmembrane</keyword>
<dbReference type="EMBL" id="UPHU01000001">
    <property type="protein sequence ID" value="VBA47396.1"/>
    <property type="molecule type" value="Genomic_DNA"/>
</dbReference>
<dbReference type="Proteomes" id="UP000268285">
    <property type="component" value="Unassembled WGS sequence"/>
</dbReference>
<organism evidence="4 5">
    <name type="scientific">Mycobacterium pseudokansasii</name>
    <dbReference type="NCBI Taxonomy" id="2341080"/>
    <lineage>
        <taxon>Bacteria</taxon>
        <taxon>Bacillati</taxon>
        <taxon>Actinomycetota</taxon>
        <taxon>Actinomycetes</taxon>
        <taxon>Mycobacteriales</taxon>
        <taxon>Mycobacteriaceae</taxon>
        <taxon>Mycobacterium</taxon>
    </lineage>
</organism>
<dbReference type="Gene3D" id="1.20.1110.10">
    <property type="entry name" value="Calcium-transporting ATPase, transmembrane domain"/>
    <property type="match status" value="1"/>
</dbReference>
<feature type="domain" description="Cation-transporting P-type ATPase C-terminal" evidence="3">
    <location>
        <begin position="2"/>
        <end position="53"/>
    </location>
</feature>
<keyword evidence="2" id="KW-1133">Transmembrane helix</keyword>
<dbReference type="EC" id="3.6.3.-" evidence="4"/>
<feature type="transmembrane region" description="Helical" evidence="2">
    <location>
        <begin position="32"/>
        <end position="53"/>
    </location>
</feature>
<sequence length="78" mass="8190">MGVTVQAIAQLAITHLPAMNAVFGTAPIGARAWMRIFAVATVVTLVVAADKLLRRSRGAHRTGEHDRSRGAAPTGGDR</sequence>
<keyword evidence="4" id="KW-0378">Hydrolase</keyword>
<dbReference type="GO" id="GO:0016787">
    <property type="term" value="F:hydrolase activity"/>
    <property type="evidence" value="ECO:0007669"/>
    <property type="project" value="UniProtKB-KW"/>
</dbReference>
<evidence type="ECO:0000313" key="5">
    <source>
        <dbReference type="Proteomes" id="UP000268285"/>
    </source>
</evidence>
<dbReference type="InterPro" id="IPR006068">
    <property type="entry name" value="ATPase_P-typ_cation-transptr_C"/>
</dbReference>
<evidence type="ECO:0000256" key="2">
    <source>
        <dbReference type="SAM" id="Phobius"/>
    </source>
</evidence>
<evidence type="ECO:0000259" key="3">
    <source>
        <dbReference type="Pfam" id="PF00689"/>
    </source>
</evidence>
<dbReference type="AlphaFoldDB" id="A0A498QMN4"/>
<evidence type="ECO:0000256" key="1">
    <source>
        <dbReference type="SAM" id="MobiDB-lite"/>
    </source>
</evidence>
<feature type="region of interest" description="Disordered" evidence="1">
    <location>
        <begin position="56"/>
        <end position="78"/>
    </location>
</feature>
<dbReference type="InterPro" id="IPR023298">
    <property type="entry name" value="ATPase_P-typ_TM_dom_sf"/>
</dbReference>
<gene>
    <name evidence="4" type="primary">ctpF_2</name>
    <name evidence="4" type="ORF">LAUMK142_00728</name>
</gene>
<reference evidence="4 5" key="1">
    <citation type="submission" date="2018-09" db="EMBL/GenBank/DDBJ databases">
        <authorList>
            <person name="Tagini F."/>
        </authorList>
    </citation>
    <scope>NUCLEOTIDE SEQUENCE [LARGE SCALE GENOMIC DNA]</scope>
    <source>
        <strain evidence="4 5">MK142</strain>
    </source>
</reference>
<keyword evidence="2" id="KW-0472">Membrane</keyword>
<protein>
    <submittedName>
        <fullName evidence="4">Putative cation-transporting ATPase F</fullName>
        <ecNumber evidence="4">3.6.3.-</ecNumber>
    </submittedName>
</protein>
<name>A0A498QMN4_9MYCO</name>
<dbReference type="SUPFAM" id="SSF81665">
    <property type="entry name" value="Calcium ATPase, transmembrane domain M"/>
    <property type="match status" value="1"/>
</dbReference>
<dbReference type="Pfam" id="PF00689">
    <property type="entry name" value="Cation_ATPase_C"/>
    <property type="match status" value="1"/>
</dbReference>
<evidence type="ECO:0000313" key="4">
    <source>
        <dbReference type="EMBL" id="VBA47396.1"/>
    </source>
</evidence>
<proteinExistence type="predicted"/>